<keyword evidence="3" id="KW-1185">Reference proteome</keyword>
<dbReference type="AlphaFoldDB" id="A0A7R9AIM1"/>
<organism evidence="2">
    <name type="scientific">Darwinula stevensoni</name>
    <dbReference type="NCBI Taxonomy" id="69355"/>
    <lineage>
        <taxon>Eukaryota</taxon>
        <taxon>Metazoa</taxon>
        <taxon>Ecdysozoa</taxon>
        <taxon>Arthropoda</taxon>
        <taxon>Crustacea</taxon>
        <taxon>Oligostraca</taxon>
        <taxon>Ostracoda</taxon>
        <taxon>Podocopa</taxon>
        <taxon>Podocopida</taxon>
        <taxon>Darwinulocopina</taxon>
        <taxon>Darwinuloidea</taxon>
        <taxon>Darwinulidae</taxon>
        <taxon>Darwinula</taxon>
    </lineage>
</organism>
<name>A0A7R9AIM1_9CRUS</name>
<evidence type="ECO:0000313" key="2">
    <source>
        <dbReference type="EMBL" id="CAD7254840.1"/>
    </source>
</evidence>
<feature type="compositionally biased region" description="Basic and acidic residues" evidence="1">
    <location>
        <begin position="93"/>
        <end position="103"/>
    </location>
</feature>
<evidence type="ECO:0000313" key="3">
    <source>
        <dbReference type="Proteomes" id="UP000677054"/>
    </source>
</evidence>
<feature type="region of interest" description="Disordered" evidence="1">
    <location>
        <begin position="290"/>
        <end position="318"/>
    </location>
</feature>
<dbReference type="OrthoDB" id="6365595at2759"/>
<feature type="region of interest" description="Disordered" evidence="1">
    <location>
        <begin position="1"/>
        <end position="103"/>
    </location>
</feature>
<proteinExistence type="predicted"/>
<evidence type="ECO:0000256" key="1">
    <source>
        <dbReference type="SAM" id="MobiDB-lite"/>
    </source>
</evidence>
<feature type="region of interest" description="Disordered" evidence="1">
    <location>
        <begin position="153"/>
        <end position="257"/>
    </location>
</feature>
<reference evidence="2" key="1">
    <citation type="submission" date="2020-11" db="EMBL/GenBank/DDBJ databases">
        <authorList>
            <person name="Tran Van P."/>
        </authorList>
    </citation>
    <scope>NUCLEOTIDE SEQUENCE</scope>
</reference>
<protein>
    <submittedName>
        <fullName evidence="2">Uncharacterized protein</fullName>
    </submittedName>
</protein>
<dbReference type="EMBL" id="LR912754">
    <property type="protein sequence ID" value="CAD7254840.1"/>
    <property type="molecule type" value="Genomic_DNA"/>
</dbReference>
<sequence length="318" mass="34603">MRIVRKVVRGGGRGDDVEEREGGPIAAGREREEPGPGRAARRGRGTGPCARPGPSAQGAGDPPASKYRRSGQVRAFRASNRSSSRSLKRRSANRKERESLKSENLRCTHRISYLEEHIVELETAIRQRPSRPGHHYQNLQVFQRGGTVTKIPVSGTAGKKNSPSPGKAGQRSGSAERFETMSDCAGRVRRVSRCPSGPRGGTSDVDAAYLSDTARPLPPKKPERLSLYRATSVQSVEQGGSGSGSTRKRNHKGENRVMKTWPSVERSLGNGLATFKSKSEFKWPSLQGLRLRGGSGSSSSSSVALLHHNNKKTKEQWC</sequence>
<dbReference type="EMBL" id="CAJPEV010013236">
    <property type="protein sequence ID" value="CAG0906706.1"/>
    <property type="molecule type" value="Genomic_DNA"/>
</dbReference>
<gene>
    <name evidence="2" type="ORF">DSTB1V02_LOCUS14586</name>
</gene>
<accession>A0A7R9AIM1</accession>
<dbReference type="Proteomes" id="UP000677054">
    <property type="component" value="Unassembled WGS sequence"/>
</dbReference>